<evidence type="ECO:0000313" key="3">
    <source>
        <dbReference type="EMBL" id="MFC6038557.1"/>
    </source>
</evidence>
<dbReference type="SUPFAM" id="SSF54403">
    <property type="entry name" value="Cystatin/monellin"/>
    <property type="match status" value="2"/>
</dbReference>
<evidence type="ECO:0000313" key="4">
    <source>
        <dbReference type="Proteomes" id="UP001596170"/>
    </source>
</evidence>
<reference evidence="4" key="1">
    <citation type="journal article" date="2019" name="Int. J. Syst. Evol. Microbiol.">
        <title>The Global Catalogue of Microorganisms (GCM) 10K type strain sequencing project: providing services to taxonomists for standard genome sequencing and annotation.</title>
        <authorList>
            <consortium name="The Broad Institute Genomics Platform"/>
            <consortium name="The Broad Institute Genome Sequencing Center for Infectious Disease"/>
            <person name="Wu L."/>
            <person name="Ma J."/>
        </authorList>
    </citation>
    <scope>NUCLEOTIDE SEQUENCE [LARGE SCALE GENOMIC DNA]</scope>
    <source>
        <strain evidence="4">CCUG 54527</strain>
    </source>
</reference>
<proteinExistence type="predicted"/>
<keyword evidence="1" id="KW-1133">Transmembrane helix</keyword>
<keyword evidence="4" id="KW-1185">Reference proteome</keyword>
<dbReference type="EMBL" id="JBHSRI010000002">
    <property type="protein sequence ID" value="MFC6038557.1"/>
    <property type="molecule type" value="Genomic_DNA"/>
</dbReference>
<accession>A0ABW1L6L8</accession>
<sequence>MKRWIIFISVFILSLSLVISLFVIWKAGQPFSDERDKAELLVLKEEKLKEVSVSEVYNGSNTYVTVSGNDVDGKGKVVFVPITGKDLAIEEVMLKDGISKKQAIDAVQTEFKVKEVLHTKLGWEQDNAVWEITFLNENDKLNYVYLLFEDGKWWKRILNL</sequence>
<keyword evidence="1" id="KW-0472">Membrane</keyword>
<dbReference type="Proteomes" id="UP001596170">
    <property type="component" value="Unassembled WGS sequence"/>
</dbReference>
<keyword evidence="1" id="KW-0812">Transmembrane</keyword>
<dbReference type="Gene3D" id="3.10.450.40">
    <property type="match status" value="2"/>
</dbReference>
<evidence type="ECO:0000259" key="2">
    <source>
        <dbReference type="Pfam" id="PF17881"/>
    </source>
</evidence>
<feature type="transmembrane region" description="Helical" evidence="1">
    <location>
        <begin position="6"/>
        <end position="25"/>
    </location>
</feature>
<dbReference type="Pfam" id="PF17881">
    <property type="entry name" value="TseB"/>
    <property type="match status" value="1"/>
</dbReference>
<gene>
    <name evidence="3" type="ORF">ACFPYN_03710</name>
</gene>
<dbReference type="InterPro" id="IPR041401">
    <property type="entry name" value="TseB-like_dom"/>
</dbReference>
<evidence type="ECO:0000256" key="1">
    <source>
        <dbReference type="SAM" id="Phobius"/>
    </source>
</evidence>
<dbReference type="RefSeq" id="WP_377732578.1">
    <property type="nucleotide sequence ID" value="NZ_JBHSRI010000002.1"/>
</dbReference>
<organism evidence="3 4">
    <name type="scientific">Paenisporosarcina macmurdoensis</name>
    <dbReference type="NCBI Taxonomy" id="212659"/>
    <lineage>
        <taxon>Bacteria</taxon>
        <taxon>Bacillati</taxon>
        <taxon>Bacillota</taxon>
        <taxon>Bacilli</taxon>
        <taxon>Bacillales</taxon>
        <taxon>Caryophanaceae</taxon>
        <taxon>Paenisporosarcina</taxon>
    </lineage>
</organism>
<comment type="caution">
    <text evidence="3">The sequence shown here is derived from an EMBL/GenBank/DDBJ whole genome shotgun (WGS) entry which is preliminary data.</text>
</comment>
<dbReference type="InterPro" id="IPR046350">
    <property type="entry name" value="Cystatin_sf"/>
</dbReference>
<feature type="domain" description="Cell wall elongation regulator TseB-like" evidence="2">
    <location>
        <begin position="37"/>
        <end position="81"/>
    </location>
</feature>
<protein>
    <submittedName>
        <fullName evidence="3">DUF5590 domain-containing protein</fullName>
    </submittedName>
</protein>
<name>A0ABW1L6L8_9BACL</name>